<dbReference type="AlphaFoldDB" id="A0AAN9V0G4"/>
<dbReference type="Proteomes" id="UP001320420">
    <property type="component" value="Unassembled WGS sequence"/>
</dbReference>
<keyword evidence="1" id="KW-0732">Signal</keyword>
<dbReference type="InterPro" id="IPR012878">
    <property type="entry name" value="Beta-AFase-like_GH127_cat"/>
</dbReference>
<feature type="chain" id="PRO_5042856932" description="Secreted protein" evidence="1">
    <location>
        <begin position="23"/>
        <end position="620"/>
    </location>
</feature>
<feature type="domain" description="Non-reducing end beta-L-arabinofuranosidase-like GH127 middle" evidence="3">
    <location>
        <begin position="443"/>
        <end position="533"/>
    </location>
</feature>
<feature type="domain" description="Non-reducing end beta-L-arabinofuranosidase-like GH127 catalytic" evidence="2">
    <location>
        <begin position="43"/>
        <end position="431"/>
    </location>
</feature>
<dbReference type="PANTHER" id="PTHR31151">
    <property type="entry name" value="PROLINE-TRNA LIGASE (DUF1680)"/>
    <property type="match status" value="1"/>
</dbReference>
<dbReference type="InterPro" id="IPR008928">
    <property type="entry name" value="6-hairpin_glycosidase_sf"/>
</dbReference>
<evidence type="ECO:0008006" key="6">
    <source>
        <dbReference type="Google" id="ProtNLM"/>
    </source>
</evidence>
<dbReference type="PANTHER" id="PTHR31151:SF0">
    <property type="entry name" value="PROLINE-TRNA LIGASE (DUF1680)"/>
    <property type="match status" value="1"/>
</dbReference>
<dbReference type="InterPro" id="IPR049046">
    <property type="entry name" value="Beta-AFase-like_GH127_middle"/>
</dbReference>
<organism evidence="4 5">
    <name type="scientific">Diatrype stigma</name>
    <dbReference type="NCBI Taxonomy" id="117547"/>
    <lineage>
        <taxon>Eukaryota</taxon>
        <taxon>Fungi</taxon>
        <taxon>Dikarya</taxon>
        <taxon>Ascomycota</taxon>
        <taxon>Pezizomycotina</taxon>
        <taxon>Sordariomycetes</taxon>
        <taxon>Xylariomycetidae</taxon>
        <taxon>Xylariales</taxon>
        <taxon>Diatrypaceae</taxon>
        <taxon>Diatrype</taxon>
    </lineage>
</organism>
<sequence length="620" mass="68889">MQFKAWPILLLASLISCPLVSAQAVPPSRYETGVSAYTFDLSQVQLTDSRWMDNQERTLSYLKSVDVDRLLYNFRANHGLSTNNAQANGGWDAPDFPFRTHMQGHVLTAWAQCWATLRDEECRDRAVYFTEELAKCQDNNGKVGFSSGYLSGFPESEFTALEDRTLSNGNVPYYAVHKTLAGLLDVWRHIGDETARKVLLSLAEWVYERTSKLSYDQMQEMMSTEFGGMNDVLAELYYWDGDEKWLEAAQRFDHASVFDPLASDRDQLNGLHANTQVPKWMGAAREYKQTGTTRYREIAQNAWDITVHEHTYAIGGNSQAEHFHEPDAIASYLTDDTCEACNTYNMLKLTRELWTLMPNSSYFDFYEHALLNHLLGQQDSHSSHGHITYFTPLKAGGRRGVGPAWGGGTWSTDYDSFWCCQGTGVETNTKLMDSIYAYDDSSLYVNLFTPSKLNWSQRNTMITQVTSFPVGDTITLTVTGSGTWDLKIRIPSWTSDATIAVNDEPASEGTPGTYSTVSRAWQSGDTVTVRLPMGLRLIAANDDAKVAAVAFGPVVLSGNYGDTALSANPSLDLGSVTRTSDSALEFTGTADGATVSLSPFYDAHGYNYAVYWQTSGSLSG</sequence>
<dbReference type="Pfam" id="PF07944">
    <property type="entry name" value="Beta-AFase-like_GH127_cat"/>
    <property type="match status" value="1"/>
</dbReference>
<feature type="signal peptide" evidence="1">
    <location>
        <begin position="1"/>
        <end position="22"/>
    </location>
</feature>
<protein>
    <recommendedName>
        <fullName evidence="6">Secreted protein</fullName>
    </recommendedName>
</protein>
<evidence type="ECO:0000256" key="1">
    <source>
        <dbReference type="SAM" id="SignalP"/>
    </source>
</evidence>
<dbReference type="PROSITE" id="PS51257">
    <property type="entry name" value="PROKAR_LIPOPROTEIN"/>
    <property type="match status" value="1"/>
</dbReference>
<proteinExistence type="predicted"/>
<dbReference type="EMBL" id="JAKJXP020000011">
    <property type="protein sequence ID" value="KAK7755680.1"/>
    <property type="molecule type" value="Genomic_DNA"/>
</dbReference>
<evidence type="ECO:0000313" key="5">
    <source>
        <dbReference type="Proteomes" id="UP001320420"/>
    </source>
</evidence>
<name>A0AAN9V0G4_9PEZI</name>
<accession>A0AAN9V0G4</accession>
<reference evidence="4 5" key="1">
    <citation type="submission" date="2024-02" db="EMBL/GenBank/DDBJ databases">
        <title>De novo assembly and annotation of 12 fungi associated with fruit tree decline syndrome in Ontario, Canada.</title>
        <authorList>
            <person name="Sulman M."/>
            <person name="Ellouze W."/>
            <person name="Ilyukhin E."/>
        </authorList>
    </citation>
    <scope>NUCLEOTIDE SEQUENCE [LARGE SCALE GENOMIC DNA]</scope>
    <source>
        <strain evidence="4 5">M11/M66-122</strain>
    </source>
</reference>
<evidence type="ECO:0000313" key="4">
    <source>
        <dbReference type="EMBL" id="KAK7755680.1"/>
    </source>
</evidence>
<dbReference type="Pfam" id="PF20736">
    <property type="entry name" value="Glyco_hydro127M"/>
    <property type="match status" value="1"/>
</dbReference>
<evidence type="ECO:0000259" key="2">
    <source>
        <dbReference type="Pfam" id="PF07944"/>
    </source>
</evidence>
<gene>
    <name evidence="4" type="ORF">SLS62_002291</name>
</gene>
<dbReference type="GO" id="GO:0005975">
    <property type="term" value="P:carbohydrate metabolic process"/>
    <property type="evidence" value="ECO:0007669"/>
    <property type="project" value="InterPro"/>
</dbReference>
<dbReference type="SUPFAM" id="SSF48208">
    <property type="entry name" value="Six-hairpin glycosidases"/>
    <property type="match status" value="1"/>
</dbReference>
<comment type="caution">
    <text evidence="4">The sequence shown here is derived from an EMBL/GenBank/DDBJ whole genome shotgun (WGS) entry which is preliminary data.</text>
</comment>
<keyword evidence="5" id="KW-1185">Reference proteome</keyword>
<evidence type="ECO:0000259" key="3">
    <source>
        <dbReference type="Pfam" id="PF20736"/>
    </source>
</evidence>